<keyword evidence="2" id="KW-1185">Reference proteome</keyword>
<protein>
    <recommendedName>
        <fullName evidence="3">DNA-binding protein</fullName>
    </recommendedName>
</protein>
<accession>A0ABZ3F341</accession>
<evidence type="ECO:0000313" key="1">
    <source>
        <dbReference type="EMBL" id="XAM17579.1"/>
    </source>
</evidence>
<sequence length="83" mass="9507">MNLNYHQSLIIALSQSIVTRYGAVLSERDLGEIFGLSEVTIRNKFTQGAKDLPTYTQLKGKRVVMAQDLAEFMVHNELRFYNL</sequence>
<proteinExistence type="predicted"/>
<dbReference type="RefSeq" id="WP_343353229.1">
    <property type="nucleotide sequence ID" value="NZ_CP145316.1"/>
</dbReference>
<organism evidence="1 2">
    <name type="scientific">Helicobacter mastomyrinus</name>
    <dbReference type="NCBI Taxonomy" id="287948"/>
    <lineage>
        <taxon>Bacteria</taxon>
        <taxon>Pseudomonadati</taxon>
        <taxon>Campylobacterota</taxon>
        <taxon>Epsilonproteobacteria</taxon>
        <taxon>Campylobacterales</taxon>
        <taxon>Helicobacteraceae</taxon>
        <taxon>Helicobacter</taxon>
    </lineage>
</organism>
<dbReference type="EMBL" id="CP145316">
    <property type="protein sequence ID" value="XAM17579.1"/>
    <property type="molecule type" value="Genomic_DNA"/>
</dbReference>
<dbReference type="Proteomes" id="UP001434737">
    <property type="component" value="Chromosome"/>
</dbReference>
<evidence type="ECO:0008006" key="3">
    <source>
        <dbReference type="Google" id="ProtNLM"/>
    </source>
</evidence>
<evidence type="ECO:0000313" key="2">
    <source>
        <dbReference type="Proteomes" id="UP001434737"/>
    </source>
</evidence>
<reference evidence="1 2" key="1">
    <citation type="submission" date="2024-02" db="EMBL/GenBank/DDBJ databases">
        <title>Genome and pathogenicity analysis of Helicobacter mastomyrinus isolated from mice.</title>
        <authorList>
            <person name="Zhu L."/>
        </authorList>
    </citation>
    <scope>NUCLEOTIDE SEQUENCE [LARGE SCALE GENOMIC DNA]</scope>
    <source>
        <strain evidence="1 2">Hm-17</strain>
    </source>
</reference>
<name>A0ABZ3F341_9HELI</name>
<gene>
    <name evidence="1" type="ORF">V3I05_07780</name>
</gene>